<dbReference type="EMBL" id="CAKOGP040002258">
    <property type="protein sequence ID" value="CAJ1966129.1"/>
    <property type="molecule type" value="Genomic_DNA"/>
</dbReference>
<name>A0AAD2PXE7_9STRA</name>
<keyword evidence="3" id="KW-1185">Reference proteome</keyword>
<feature type="compositionally biased region" description="Low complexity" evidence="1">
    <location>
        <begin position="243"/>
        <end position="258"/>
    </location>
</feature>
<feature type="compositionally biased region" description="Polar residues" evidence="1">
    <location>
        <begin position="1"/>
        <end position="10"/>
    </location>
</feature>
<accession>A0AAD2PXE7</accession>
<feature type="compositionally biased region" description="Polar residues" evidence="1">
    <location>
        <begin position="331"/>
        <end position="353"/>
    </location>
</feature>
<feature type="region of interest" description="Disordered" evidence="1">
    <location>
        <begin position="1"/>
        <end position="21"/>
    </location>
</feature>
<feature type="region of interest" description="Disordered" evidence="1">
    <location>
        <begin position="34"/>
        <end position="280"/>
    </location>
</feature>
<evidence type="ECO:0000256" key="1">
    <source>
        <dbReference type="SAM" id="MobiDB-lite"/>
    </source>
</evidence>
<protein>
    <submittedName>
        <fullName evidence="2">Uncharacterized protein</fullName>
    </submittedName>
</protein>
<feature type="region of interest" description="Disordered" evidence="1">
    <location>
        <begin position="369"/>
        <end position="393"/>
    </location>
</feature>
<comment type="caution">
    <text evidence="2">The sequence shown here is derived from an EMBL/GenBank/DDBJ whole genome shotgun (WGS) entry which is preliminary data.</text>
</comment>
<feature type="compositionally biased region" description="Basic and acidic residues" evidence="1">
    <location>
        <begin position="382"/>
        <end position="392"/>
    </location>
</feature>
<proteinExistence type="predicted"/>
<feature type="region of interest" description="Disordered" evidence="1">
    <location>
        <begin position="300"/>
        <end position="353"/>
    </location>
</feature>
<sequence length="419" mass="45630">MATTLSPTRSPTREFNHRRRLSIDAEDELFKSLKGLHEQNNSGRANRRSVDVTRAASPGNHSGRMNRRSVDGAASPGNHNGRMKRRSVDVTRAASPGNHSGRMNRRSVDGAASPGALRRQRRASLTNGRNGTKNSNISPRRNNSGRRNARSNTPPAPPGDASDSALNTQPLSLNRQTSGGSLRTAARHRRASIGVEEVPRRNNSNRSARRSAAQAEKGRTKQRSASPKPAATGAPVVRRSFNRSRTSSSDSIPSSPKSGGRNVYPTAAPSPCRSPGGRQEKTEMAMRANLLKKTIKAPNFDSSAASWDPFDDDHDDDSFFEKPNSDRTADTTKPTSERTAQSSERLESSDLNSLLQKLRDPVEMDKWKAQKEQLSARPVSGLEHEKVSEKVSSRNLKSFLGLSKRGYGAQANLDGLSVV</sequence>
<feature type="compositionally biased region" description="Polar residues" evidence="1">
    <location>
        <begin position="166"/>
        <end position="181"/>
    </location>
</feature>
<gene>
    <name evidence="2" type="ORF">CYCCA115_LOCUS21712</name>
</gene>
<dbReference type="AlphaFoldDB" id="A0AAD2PXE7"/>
<dbReference type="Proteomes" id="UP001295423">
    <property type="component" value="Unassembled WGS sequence"/>
</dbReference>
<reference evidence="2" key="1">
    <citation type="submission" date="2023-08" db="EMBL/GenBank/DDBJ databases">
        <authorList>
            <person name="Audoor S."/>
            <person name="Bilcke G."/>
        </authorList>
    </citation>
    <scope>NUCLEOTIDE SEQUENCE</scope>
</reference>
<feature type="compositionally biased region" description="Low complexity" evidence="1">
    <location>
        <begin position="201"/>
        <end position="213"/>
    </location>
</feature>
<feature type="compositionally biased region" description="Polar residues" evidence="1">
    <location>
        <begin position="123"/>
        <end position="133"/>
    </location>
</feature>
<feature type="compositionally biased region" description="Basic and acidic residues" evidence="1">
    <location>
        <begin position="317"/>
        <end position="330"/>
    </location>
</feature>
<evidence type="ECO:0000313" key="2">
    <source>
        <dbReference type="EMBL" id="CAJ1966129.1"/>
    </source>
</evidence>
<evidence type="ECO:0000313" key="3">
    <source>
        <dbReference type="Proteomes" id="UP001295423"/>
    </source>
</evidence>
<organism evidence="2 3">
    <name type="scientific">Cylindrotheca closterium</name>
    <dbReference type="NCBI Taxonomy" id="2856"/>
    <lineage>
        <taxon>Eukaryota</taxon>
        <taxon>Sar</taxon>
        <taxon>Stramenopiles</taxon>
        <taxon>Ochrophyta</taxon>
        <taxon>Bacillariophyta</taxon>
        <taxon>Bacillariophyceae</taxon>
        <taxon>Bacillariophycidae</taxon>
        <taxon>Bacillariales</taxon>
        <taxon>Bacillariaceae</taxon>
        <taxon>Cylindrotheca</taxon>
    </lineage>
</organism>